<proteinExistence type="predicted"/>
<evidence type="ECO:0000313" key="2">
    <source>
        <dbReference type="EMBL" id="KAB7504141.1"/>
    </source>
</evidence>
<comment type="caution">
    <text evidence="2">The sequence shown here is derived from an EMBL/GenBank/DDBJ whole genome shotgun (WGS) entry which is preliminary data.</text>
</comment>
<dbReference type="EMBL" id="SEYY01003699">
    <property type="protein sequence ID" value="KAB7504141.1"/>
    <property type="molecule type" value="Genomic_DNA"/>
</dbReference>
<feature type="region of interest" description="Disordered" evidence="1">
    <location>
        <begin position="1"/>
        <end position="150"/>
    </location>
</feature>
<dbReference type="GO" id="GO:0003677">
    <property type="term" value="F:DNA binding"/>
    <property type="evidence" value="ECO:0007669"/>
    <property type="project" value="InterPro"/>
</dbReference>
<evidence type="ECO:0000256" key="1">
    <source>
        <dbReference type="SAM" id="MobiDB-lite"/>
    </source>
</evidence>
<organism evidence="2 3">
    <name type="scientific">Armadillidium nasatum</name>
    <dbReference type="NCBI Taxonomy" id="96803"/>
    <lineage>
        <taxon>Eukaryota</taxon>
        <taxon>Metazoa</taxon>
        <taxon>Ecdysozoa</taxon>
        <taxon>Arthropoda</taxon>
        <taxon>Crustacea</taxon>
        <taxon>Multicrustacea</taxon>
        <taxon>Malacostraca</taxon>
        <taxon>Eumalacostraca</taxon>
        <taxon>Peracarida</taxon>
        <taxon>Isopoda</taxon>
        <taxon>Oniscidea</taxon>
        <taxon>Crinocheta</taxon>
        <taxon>Armadillidiidae</taxon>
        <taxon>Armadillidium</taxon>
    </lineage>
</organism>
<feature type="compositionally biased region" description="Basic residues" evidence="1">
    <location>
        <begin position="66"/>
        <end position="75"/>
    </location>
</feature>
<dbReference type="Proteomes" id="UP000326759">
    <property type="component" value="Unassembled WGS sequence"/>
</dbReference>
<keyword evidence="3" id="KW-1185">Reference proteome</keyword>
<gene>
    <name evidence="2" type="ORF">Anas_12112</name>
</gene>
<dbReference type="Pfam" id="PF02178">
    <property type="entry name" value="AT_hook"/>
    <property type="match status" value="2"/>
</dbReference>
<reference evidence="2 3" key="1">
    <citation type="journal article" date="2019" name="PLoS Biol.">
        <title>Sex chromosomes control vertical transmission of feminizing Wolbachia symbionts in an isopod.</title>
        <authorList>
            <person name="Becking T."/>
            <person name="Chebbi M.A."/>
            <person name="Giraud I."/>
            <person name="Moumen B."/>
            <person name="Laverre T."/>
            <person name="Caubet Y."/>
            <person name="Peccoud J."/>
            <person name="Gilbert C."/>
            <person name="Cordaux R."/>
        </authorList>
    </citation>
    <scope>NUCLEOTIDE SEQUENCE [LARGE SCALE GENOMIC DNA]</scope>
    <source>
        <strain evidence="2">ANa2</strain>
        <tissue evidence="2">Whole body excluding digestive tract and cuticle</tissue>
    </source>
</reference>
<evidence type="ECO:0000313" key="3">
    <source>
        <dbReference type="Proteomes" id="UP000326759"/>
    </source>
</evidence>
<sequence>MHKSKYMKPLVQSKTNNTHKSEEDVQNEPSVKKRGRPKKESKMETSDHDEEESLSSIVVKAEKKEKKGKQPKRKLSKEDEPLVQSKTNNTHKSEDVQDEPSLKKRGRPKKESKMETSDHDEEESLSSIVVKAEKKEKKGKQPKRKLSKEG</sequence>
<accession>A0A5N5TC39</accession>
<dbReference type="AlphaFoldDB" id="A0A5N5TC39"/>
<feature type="compositionally biased region" description="Basic residues" evidence="1">
    <location>
        <begin position="137"/>
        <end position="150"/>
    </location>
</feature>
<dbReference type="PRINTS" id="PR00929">
    <property type="entry name" value="ATHOOK"/>
</dbReference>
<name>A0A5N5TC39_9CRUS</name>
<protein>
    <submittedName>
        <fullName evidence="2">Uncharacterized protein</fullName>
    </submittedName>
</protein>
<dbReference type="InterPro" id="IPR017956">
    <property type="entry name" value="AT_hook_DNA-bd_motif"/>
</dbReference>